<dbReference type="Gene3D" id="3.10.310.50">
    <property type="match status" value="1"/>
</dbReference>
<keyword evidence="2" id="KW-1185">Reference proteome</keyword>
<reference evidence="2" key="1">
    <citation type="journal article" date="2019" name="Int. J. Syst. Evol. Microbiol.">
        <title>The Global Catalogue of Microorganisms (GCM) 10K type strain sequencing project: providing services to taxonomists for standard genome sequencing and annotation.</title>
        <authorList>
            <consortium name="The Broad Institute Genomics Platform"/>
            <consortium name="The Broad Institute Genome Sequencing Center for Infectious Disease"/>
            <person name="Wu L."/>
            <person name="Ma J."/>
        </authorList>
    </citation>
    <scope>NUCLEOTIDE SEQUENCE [LARGE SCALE GENOMIC DNA]</scope>
    <source>
        <strain evidence="2">JCM 18127</strain>
    </source>
</reference>
<dbReference type="Proteomes" id="UP001500621">
    <property type="component" value="Unassembled WGS sequence"/>
</dbReference>
<dbReference type="EMBL" id="BAABIM010000002">
    <property type="protein sequence ID" value="GAA4679908.1"/>
    <property type="molecule type" value="Genomic_DNA"/>
</dbReference>
<evidence type="ECO:0000313" key="2">
    <source>
        <dbReference type="Proteomes" id="UP001500621"/>
    </source>
</evidence>
<proteinExistence type="predicted"/>
<evidence type="ECO:0008006" key="3">
    <source>
        <dbReference type="Google" id="ProtNLM"/>
    </source>
</evidence>
<name>A0ABP8W3S5_9ACTN</name>
<dbReference type="Pfam" id="PF17174">
    <property type="entry name" value="DUF5130"/>
    <property type="match status" value="1"/>
</dbReference>
<organism evidence="1 2">
    <name type="scientific">Nocardioides nanhaiensis</name>
    <dbReference type="NCBI Taxonomy" id="1476871"/>
    <lineage>
        <taxon>Bacteria</taxon>
        <taxon>Bacillati</taxon>
        <taxon>Actinomycetota</taxon>
        <taxon>Actinomycetes</taxon>
        <taxon>Propionibacteriales</taxon>
        <taxon>Nocardioidaceae</taxon>
        <taxon>Nocardioides</taxon>
    </lineage>
</organism>
<sequence length="130" mass="13794">MAAGDPFSSSERAALDEAMRQAEQRCRAEFSVFVGASHGDPRAFATSLHNSLVAPSRSVLIMVDPSARAVEVVTGGHVRQELTDHEVELAVASMQNDFAAGDLAGGLRRGITMLADHAVPLPSRHGEDDD</sequence>
<gene>
    <name evidence="1" type="ORF">GCM10023226_16370</name>
</gene>
<comment type="caution">
    <text evidence="1">The sequence shown here is derived from an EMBL/GenBank/DDBJ whole genome shotgun (WGS) entry which is preliminary data.</text>
</comment>
<protein>
    <recommendedName>
        <fullName evidence="3">DUF5130 family protein</fullName>
    </recommendedName>
</protein>
<evidence type="ECO:0000313" key="1">
    <source>
        <dbReference type="EMBL" id="GAA4679908.1"/>
    </source>
</evidence>
<accession>A0ABP8W3S5</accession>
<dbReference type="RefSeq" id="WP_345264594.1">
    <property type="nucleotide sequence ID" value="NZ_BAABIM010000002.1"/>
</dbReference>
<dbReference type="InterPro" id="IPR033437">
    <property type="entry name" value="DUF5130"/>
</dbReference>